<evidence type="ECO:0000256" key="1">
    <source>
        <dbReference type="ARBA" id="ARBA00004571"/>
    </source>
</evidence>
<dbReference type="Gene3D" id="2.170.130.10">
    <property type="entry name" value="TonB-dependent receptor, plug domain"/>
    <property type="match status" value="1"/>
</dbReference>
<gene>
    <name evidence="9" type="ORF">VTAP4600_B1785</name>
</gene>
<proteinExistence type="inferred from homology"/>
<evidence type="ECO:0000256" key="4">
    <source>
        <dbReference type="ARBA" id="ARBA00022692"/>
    </source>
</evidence>
<dbReference type="SUPFAM" id="SSF56935">
    <property type="entry name" value="Porins"/>
    <property type="match status" value="1"/>
</dbReference>
<evidence type="ECO:0000256" key="8">
    <source>
        <dbReference type="PROSITE-ProRule" id="PRU01360"/>
    </source>
</evidence>
<keyword evidence="4 8" id="KW-0812">Transmembrane</keyword>
<keyword evidence="2 8" id="KW-0813">Transport</keyword>
<dbReference type="InterPro" id="IPR037066">
    <property type="entry name" value="Plug_dom_sf"/>
</dbReference>
<dbReference type="PROSITE" id="PS52016">
    <property type="entry name" value="TONB_DEPENDENT_REC_3"/>
    <property type="match status" value="1"/>
</dbReference>
<keyword evidence="5" id="KW-0732">Signal</keyword>
<dbReference type="GO" id="GO:0044718">
    <property type="term" value="P:siderophore transmembrane transport"/>
    <property type="evidence" value="ECO:0007669"/>
    <property type="project" value="TreeGrafter"/>
</dbReference>
<comment type="subcellular location">
    <subcellularLocation>
        <location evidence="1 8">Cell outer membrane</location>
        <topology evidence="1 8">Multi-pass membrane protein</topology>
    </subcellularLocation>
</comment>
<dbReference type="PANTHER" id="PTHR30069">
    <property type="entry name" value="TONB-DEPENDENT OUTER MEMBRANE RECEPTOR"/>
    <property type="match status" value="1"/>
</dbReference>
<dbReference type="EMBL" id="LT960612">
    <property type="protein sequence ID" value="SON53396.1"/>
    <property type="molecule type" value="Genomic_DNA"/>
</dbReference>
<keyword evidence="7 8" id="KW-0998">Cell outer membrane</keyword>
<accession>A0A2N8ZNG9</accession>
<keyword evidence="3 8" id="KW-1134">Transmembrane beta strand</keyword>
<keyword evidence="6 8" id="KW-0472">Membrane</keyword>
<dbReference type="InterPro" id="IPR036942">
    <property type="entry name" value="Beta-barrel_TonB_sf"/>
</dbReference>
<evidence type="ECO:0000256" key="6">
    <source>
        <dbReference type="ARBA" id="ARBA00023136"/>
    </source>
</evidence>
<dbReference type="GO" id="GO:0015344">
    <property type="term" value="F:siderophore uptake transmembrane transporter activity"/>
    <property type="evidence" value="ECO:0007669"/>
    <property type="project" value="TreeGrafter"/>
</dbReference>
<name>A0A2N8ZNG9_9VIBR</name>
<evidence type="ECO:0000313" key="10">
    <source>
        <dbReference type="Proteomes" id="UP000235828"/>
    </source>
</evidence>
<evidence type="ECO:0000256" key="3">
    <source>
        <dbReference type="ARBA" id="ARBA00022452"/>
    </source>
</evidence>
<dbReference type="InterPro" id="IPR039426">
    <property type="entry name" value="TonB-dep_rcpt-like"/>
</dbReference>
<evidence type="ECO:0000256" key="5">
    <source>
        <dbReference type="ARBA" id="ARBA00022729"/>
    </source>
</evidence>
<dbReference type="AlphaFoldDB" id="A0A2N8ZNG9"/>
<organism evidence="9 10">
    <name type="scientific">Vibrio tapetis subsp. tapetis</name>
    <dbReference type="NCBI Taxonomy" id="1671868"/>
    <lineage>
        <taxon>Bacteria</taxon>
        <taxon>Pseudomonadati</taxon>
        <taxon>Pseudomonadota</taxon>
        <taxon>Gammaproteobacteria</taxon>
        <taxon>Vibrionales</taxon>
        <taxon>Vibrionaceae</taxon>
        <taxon>Vibrio</taxon>
    </lineage>
</organism>
<dbReference type="PANTHER" id="PTHR30069:SF29">
    <property type="entry name" value="HEMOGLOBIN AND HEMOGLOBIN-HAPTOGLOBIN-BINDING PROTEIN 1-RELATED"/>
    <property type="match status" value="1"/>
</dbReference>
<comment type="similarity">
    <text evidence="8">Belongs to the TonB-dependent receptor family.</text>
</comment>
<dbReference type="KEGG" id="vta:B1785"/>
<dbReference type="Proteomes" id="UP000235828">
    <property type="component" value="Chromosome B"/>
</dbReference>
<sequence>MIKSVEVVKGAASSLQGSDAIGGIVAFETKDPSDFLKGGKDIGGHAKLNYSSADKTFSQSVALANRFEDLETLVAYTHKNAEELNNFGNDREQETKADNLLVKLQYQLNQEHRIEFTGEMVKGKTDTVFNDSDYKNYTGKDTSDRTRVGIKHIWNTKAAYADKVEWQLDYMSKKTNGVTNRTYLKASRGTPAGNVQTKDYIYNDKGFQGDIQLDKFFTFGNSEHFVVYGASFSDKDIENVNDEFNSLKPDTQVFYMPEASERRYGLFVQDEITIGKLILTPGIRTTHLKPNQGIIFQKAVRSINPCIKTTKTQLLLVDLVRFIA</sequence>
<reference evidence="9 10" key="1">
    <citation type="submission" date="2017-10" db="EMBL/GenBank/DDBJ databases">
        <authorList>
            <person name="Banno H."/>
            <person name="Chua N.-H."/>
        </authorList>
    </citation>
    <scope>NUCLEOTIDE SEQUENCE [LARGE SCALE GENOMIC DNA]</scope>
    <source>
        <strain evidence="9">Vibrio tapetis CECT4600</strain>
    </source>
</reference>
<dbReference type="GO" id="GO:0009279">
    <property type="term" value="C:cell outer membrane"/>
    <property type="evidence" value="ECO:0007669"/>
    <property type="project" value="UniProtKB-SubCell"/>
</dbReference>
<evidence type="ECO:0000256" key="2">
    <source>
        <dbReference type="ARBA" id="ARBA00022448"/>
    </source>
</evidence>
<evidence type="ECO:0000313" key="9">
    <source>
        <dbReference type="EMBL" id="SON53396.1"/>
    </source>
</evidence>
<protein>
    <submittedName>
        <fullName evidence="9">Heme transport protein HutA</fullName>
    </submittedName>
</protein>
<evidence type="ECO:0000256" key="7">
    <source>
        <dbReference type="ARBA" id="ARBA00023237"/>
    </source>
</evidence>
<keyword evidence="10" id="KW-1185">Reference proteome</keyword>
<dbReference type="Gene3D" id="2.40.170.20">
    <property type="entry name" value="TonB-dependent receptor, beta-barrel domain"/>
    <property type="match status" value="1"/>
</dbReference>